<keyword evidence="15" id="KW-0598">Phosphotransferase system</keyword>
<dbReference type="InterPro" id="IPR035895">
    <property type="entry name" value="HPr-like_sf"/>
</dbReference>
<evidence type="ECO:0000256" key="7">
    <source>
        <dbReference type="ARBA" id="ARBA00007837"/>
    </source>
</evidence>
<dbReference type="InterPro" id="IPR000032">
    <property type="entry name" value="HPr-like"/>
</dbReference>
<evidence type="ECO:0000256" key="13">
    <source>
        <dbReference type="ARBA" id="ARBA00022597"/>
    </source>
</evidence>
<dbReference type="InterPro" id="IPR008731">
    <property type="entry name" value="PTS_EIN"/>
</dbReference>
<comment type="function">
    <text evidence="5">General (non sugar-specific) component of the phosphoenolpyruvate-dependent sugar phosphotransferase system (sugar PTS). This major carbohydrate active-transport system catalyzes the phosphorylation of incoming sugar substrates concomitantly with their translocation across the cell membrane. The phosphoryl group from phosphoenolpyruvate (PEP) is transferred to the phosphoryl carrier protein HPr by enzyme I. Phospho-HPr then transfers it to the PTS EIIA domain.</text>
</comment>
<keyword evidence="18" id="KW-0460">Magnesium</keyword>
<dbReference type="Pfam" id="PF05524">
    <property type="entry name" value="PEP-utilisers_N"/>
    <property type="match status" value="1"/>
</dbReference>
<keyword evidence="16" id="KW-0479">Metal-binding</keyword>
<dbReference type="InterPro" id="IPR004701">
    <property type="entry name" value="PTS_EIIA_man-typ"/>
</dbReference>
<dbReference type="InterPro" id="IPR001020">
    <property type="entry name" value="PTS_HPr_His_P_site"/>
</dbReference>
<keyword evidence="12" id="KW-0963">Cytoplasm</keyword>
<dbReference type="NCBIfam" id="TIGR01417">
    <property type="entry name" value="PTS_I_fam"/>
    <property type="match status" value="1"/>
</dbReference>
<dbReference type="Gene3D" id="3.20.20.60">
    <property type="entry name" value="Phosphoenolpyruvate-binding domains"/>
    <property type="match status" value="1"/>
</dbReference>
<dbReference type="PRINTS" id="PR00107">
    <property type="entry name" value="PHOSPHOCPHPR"/>
</dbReference>
<gene>
    <name evidence="22" type="ORF">EV644_11289</name>
</gene>
<dbReference type="Pfam" id="PF02896">
    <property type="entry name" value="PEP-utilizers_C"/>
    <property type="match status" value="1"/>
</dbReference>
<dbReference type="NCBIfam" id="TIGR02364">
    <property type="entry name" value="dha_pts"/>
    <property type="match status" value="1"/>
</dbReference>
<evidence type="ECO:0000256" key="12">
    <source>
        <dbReference type="ARBA" id="ARBA00022490"/>
    </source>
</evidence>
<dbReference type="Gene3D" id="3.30.1340.10">
    <property type="entry name" value="HPr-like"/>
    <property type="match status" value="1"/>
</dbReference>
<keyword evidence="14" id="KW-0808">Transferase</keyword>
<dbReference type="InterPro" id="IPR015813">
    <property type="entry name" value="Pyrv/PenolPyrv_kinase-like_dom"/>
</dbReference>
<dbReference type="InterPro" id="IPR036637">
    <property type="entry name" value="Phosphohistidine_dom_sf"/>
</dbReference>
<evidence type="ECO:0000256" key="19">
    <source>
        <dbReference type="ARBA" id="ARBA00046577"/>
    </source>
</evidence>
<dbReference type="Pfam" id="PF03610">
    <property type="entry name" value="EIIA-man"/>
    <property type="match status" value="1"/>
</dbReference>
<dbReference type="SUPFAM" id="SSF47831">
    <property type="entry name" value="Enzyme I of the PEP:sugar phosphotransferase system HPr-binding (sub)domain"/>
    <property type="match status" value="1"/>
</dbReference>
<dbReference type="Pfam" id="PF00391">
    <property type="entry name" value="PEP-utilizers"/>
    <property type="match status" value="1"/>
</dbReference>
<dbReference type="SUPFAM" id="SSF51621">
    <property type="entry name" value="Phosphoenolpyruvate/pyruvate domain"/>
    <property type="match status" value="1"/>
</dbReference>
<comment type="function">
    <text evidence="4">Component of the dihydroxyacetone kinase complex, which is responsible for the phosphoenolpyruvate (PEP)-dependent phosphorylation of dihydroxyacetone. DhaM serves as the phosphoryl donor. Is phosphorylated by phosphoenolpyruvate in an EI- and HPr-dependent reaction, and a phosphorelay system on histidine residues finally leads to phosphoryl transfer to DhaL and dihydroxyacetone.</text>
</comment>
<evidence type="ECO:0000256" key="16">
    <source>
        <dbReference type="ARBA" id="ARBA00022723"/>
    </source>
</evidence>
<evidence type="ECO:0000256" key="17">
    <source>
        <dbReference type="ARBA" id="ARBA00022777"/>
    </source>
</evidence>
<dbReference type="InterPro" id="IPR000121">
    <property type="entry name" value="PEP_util_C"/>
</dbReference>
<evidence type="ECO:0000256" key="8">
    <source>
        <dbReference type="ARBA" id="ARBA00012095"/>
    </source>
</evidence>
<dbReference type="PROSITE" id="PS51096">
    <property type="entry name" value="PTS_EIIA_TYPE_4"/>
    <property type="match status" value="1"/>
</dbReference>
<keyword evidence="17" id="KW-0418">Kinase</keyword>
<comment type="similarity">
    <text evidence="7">Belongs to the PEP-utilizing enzyme family.</text>
</comment>
<evidence type="ECO:0000256" key="2">
    <source>
        <dbReference type="ARBA" id="ARBA00001113"/>
    </source>
</evidence>
<evidence type="ECO:0000256" key="1">
    <source>
        <dbReference type="ARBA" id="ARBA00000683"/>
    </source>
</evidence>
<dbReference type="Proteomes" id="UP000295818">
    <property type="component" value="Unassembled WGS sequence"/>
</dbReference>
<dbReference type="SUPFAM" id="SSF55594">
    <property type="entry name" value="HPr-like"/>
    <property type="match status" value="1"/>
</dbReference>
<keyword evidence="23" id="KW-1185">Reference proteome</keyword>
<evidence type="ECO:0000256" key="14">
    <source>
        <dbReference type="ARBA" id="ARBA00022679"/>
    </source>
</evidence>
<dbReference type="EMBL" id="SLWM01000012">
    <property type="protein sequence ID" value="TCO18341.1"/>
    <property type="molecule type" value="Genomic_DNA"/>
</dbReference>
<dbReference type="InterPro" id="IPR008279">
    <property type="entry name" value="PEP-util_enz_mobile_dom"/>
</dbReference>
<evidence type="ECO:0000259" key="21">
    <source>
        <dbReference type="PROSITE" id="PS51350"/>
    </source>
</evidence>
<dbReference type="Pfam" id="PF00381">
    <property type="entry name" value="PTS-HPr"/>
    <property type="match status" value="1"/>
</dbReference>
<evidence type="ECO:0000256" key="5">
    <source>
        <dbReference type="ARBA" id="ARBA00003681"/>
    </source>
</evidence>
<comment type="catalytic activity">
    <reaction evidence="1">
        <text>L-histidyl-[protein] + phosphoenolpyruvate = N(pros)-phospho-L-histidyl-[protein] + pyruvate</text>
        <dbReference type="Rhea" id="RHEA:23880"/>
        <dbReference type="Rhea" id="RHEA-COMP:9745"/>
        <dbReference type="Rhea" id="RHEA-COMP:9746"/>
        <dbReference type="ChEBI" id="CHEBI:15361"/>
        <dbReference type="ChEBI" id="CHEBI:29979"/>
        <dbReference type="ChEBI" id="CHEBI:58702"/>
        <dbReference type="ChEBI" id="CHEBI:64837"/>
        <dbReference type="EC" id="2.7.3.9"/>
    </reaction>
</comment>
<evidence type="ECO:0000256" key="3">
    <source>
        <dbReference type="ARBA" id="ARBA00001946"/>
    </source>
</evidence>
<dbReference type="PROSITE" id="PS51350">
    <property type="entry name" value="PTS_HPR_DOM"/>
    <property type="match status" value="1"/>
</dbReference>
<dbReference type="InterPro" id="IPR006318">
    <property type="entry name" value="PTS_EI-like"/>
</dbReference>
<evidence type="ECO:0000259" key="20">
    <source>
        <dbReference type="PROSITE" id="PS51096"/>
    </source>
</evidence>
<accession>A0ABY2BFT0</accession>
<evidence type="ECO:0000313" key="23">
    <source>
        <dbReference type="Proteomes" id="UP000295818"/>
    </source>
</evidence>
<dbReference type="PRINTS" id="PR01736">
    <property type="entry name" value="PHPHTRNFRASE"/>
</dbReference>
<evidence type="ECO:0000256" key="9">
    <source>
        <dbReference type="ARBA" id="ARBA00012232"/>
    </source>
</evidence>
<evidence type="ECO:0000313" key="22">
    <source>
        <dbReference type="EMBL" id="TCO18341.1"/>
    </source>
</evidence>
<dbReference type="EC" id="2.7.3.9" evidence="9"/>
<evidence type="ECO:0000256" key="6">
    <source>
        <dbReference type="ARBA" id="ARBA00004496"/>
    </source>
</evidence>
<name>A0ABY2BFT0_9ACTN</name>
<dbReference type="Gene3D" id="1.10.274.10">
    <property type="entry name" value="PtsI, HPr-binding domain"/>
    <property type="match status" value="1"/>
</dbReference>
<dbReference type="PANTHER" id="PTHR46244:SF6">
    <property type="entry name" value="PHOSPHOENOLPYRUVATE-PROTEIN PHOSPHOTRANSFERASE"/>
    <property type="match status" value="1"/>
</dbReference>
<evidence type="ECO:0000256" key="18">
    <source>
        <dbReference type="ARBA" id="ARBA00022842"/>
    </source>
</evidence>
<dbReference type="NCBIfam" id="TIGR01003">
    <property type="entry name" value="PTS_HPr_family"/>
    <property type="match status" value="1"/>
</dbReference>
<dbReference type="InterPro" id="IPR050499">
    <property type="entry name" value="PEP-utilizing_PTS_enzyme"/>
</dbReference>
<organism evidence="22 23">
    <name type="scientific">Kribbella orskensis</name>
    <dbReference type="NCBI Taxonomy" id="2512216"/>
    <lineage>
        <taxon>Bacteria</taxon>
        <taxon>Bacillati</taxon>
        <taxon>Actinomycetota</taxon>
        <taxon>Actinomycetes</taxon>
        <taxon>Propionibacteriales</taxon>
        <taxon>Kribbellaceae</taxon>
        <taxon>Kribbella</taxon>
    </lineage>
</organism>
<dbReference type="CDD" id="cd00367">
    <property type="entry name" value="PTS-HPr_like"/>
    <property type="match status" value="1"/>
</dbReference>
<proteinExistence type="inferred from homology"/>
<reference evidence="22 23" key="1">
    <citation type="journal article" date="2015" name="Stand. Genomic Sci.">
        <title>Genomic Encyclopedia of Bacterial and Archaeal Type Strains, Phase III: the genomes of soil and plant-associated and newly described type strains.</title>
        <authorList>
            <person name="Whitman W.B."/>
            <person name="Woyke T."/>
            <person name="Klenk H.P."/>
            <person name="Zhou Y."/>
            <person name="Lilburn T.G."/>
            <person name="Beck B.J."/>
            <person name="De Vos P."/>
            <person name="Vandamme P."/>
            <person name="Eisen J.A."/>
            <person name="Garrity G."/>
            <person name="Hugenholtz P."/>
            <person name="Kyrpides N.C."/>
        </authorList>
    </citation>
    <scope>NUCLEOTIDE SEQUENCE [LARGE SCALE GENOMIC DNA]</scope>
    <source>
        <strain evidence="22 23">VKM Ac-2538</strain>
    </source>
</reference>
<dbReference type="EC" id="2.7.1.121" evidence="8"/>
<dbReference type="Gene3D" id="3.50.30.10">
    <property type="entry name" value="Phosphohistidine domain"/>
    <property type="match status" value="1"/>
</dbReference>
<sequence length="801" mass="81843">MVSHSRALAEAAVGLASEMVAEGDRPVIAVAAGLDETTFGTDAAAVAEAIGTADSPDGVLVLLDLGSAILSAELALEFVDPETAERVKLSSAPLVEGLVAAVVTASTGASLDAVITEASRGLAGKQDHLGDSPAVVDSAPVAAESASVEIAVGNEHGLHARPAAKLVALVNGFDAAVTLTDLDTGRGPVDAGSLSMVATLNAQQGHRLRVGASGPDADAALQAISALADRAFDDVPAQPVAETESQATPPSAGGSGLDVAIGPAVVVDASVDLSGYVRSADEQKRSDEARATATTGLVRLRDDTAQRVGAAEAAIFDAQLSLLDDPTQLKLISQAITDGASAPDAWHHAFDDLATTFEGLDDAYQRERAQDVRSVRDRVLRAITRGTAAPAVDPLDAAGYPEGGILVVPELDAATAAGVDAGRVAGIAVRAAGTTGHGVIVARSRGIPLITGIGDVTVADGVLVGFDARGGSFVVEPDEAAFRTAIETRTAERAEALADADQPAVTVDGQTIQVFANVGSVQDAVDARGADGSGLVRTEVLFGNWRQPPAVEEQAEVFRAVAAALGGKPITIRTWDIGGDKPLPFLPQEREANPFLGERGIRVFRRRPELLRDQLKAICQVATETPVQVMFPMVTTAEEVGWALEQLGAIGTHSWGVKVGIMVEVPAAALRIASLADGLDFVSIGTNDLTQYTTASDRGNTNVAALADALDPAVLQLIDRVVRGVPAGVEVAVCGDLASDPDAAALLAALGVHELSAVGPQVPLVKARLRQTDLTTAAAVAAKALTLPSATDVRALLLAEL</sequence>
<dbReference type="InterPro" id="IPR036618">
    <property type="entry name" value="PtsI_HPr-bd_sf"/>
</dbReference>
<comment type="caution">
    <text evidence="22">The sequence shown here is derived from an EMBL/GenBank/DDBJ whole genome shotgun (WGS) entry which is preliminary data.</text>
</comment>
<dbReference type="PANTHER" id="PTHR46244">
    <property type="entry name" value="PHOSPHOENOLPYRUVATE-PROTEIN PHOSPHOTRANSFERASE"/>
    <property type="match status" value="1"/>
</dbReference>
<feature type="domain" description="HPr" evidence="21">
    <location>
        <begin position="143"/>
        <end position="235"/>
    </location>
</feature>
<comment type="cofactor">
    <cofactor evidence="3">
        <name>Mg(2+)</name>
        <dbReference type="ChEBI" id="CHEBI:18420"/>
    </cofactor>
</comment>
<dbReference type="InterPro" id="IPR036662">
    <property type="entry name" value="PTS_EIIA_man-typ_sf"/>
</dbReference>
<dbReference type="SUPFAM" id="SSF53062">
    <property type="entry name" value="PTS system fructose IIA component-like"/>
    <property type="match status" value="1"/>
</dbReference>
<feature type="domain" description="PTS EIIA type-4" evidence="20">
    <location>
        <begin position="1"/>
        <end position="150"/>
    </location>
</feature>
<keyword evidence="11" id="KW-0813">Transport</keyword>
<dbReference type="InterPro" id="IPR012844">
    <property type="entry name" value="DhaM_N"/>
</dbReference>
<dbReference type="InterPro" id="IPR040442">
    <property type="entry name" value="Pyrv_kinase-like_dom_sf"/>
</dbReference>
<comment type="subcellular location">
    <subcellularLocation>
        <location evidence="6">Cytoplasm</location>
    </subcellularLocation>
</comment>
<dbReference type="PROSITE" id="PS00369">
    <property type="entry name" value="PTS_HPR_HIS"/>
    <property type="match status" value="1"/>
</dbReference>
<comment type="catalytic activity">
    <reaction evidence="2">
        <text>dihydroxyacetone + phosphoenolpyruvate = dihydroxyacetone phosphate + pyruvate</text>
        <dbReference type="Rhea" id="RHEA:18381"/>
        <dbReference type="ChEBI" id="CHEBI:15361"/>
        <dbReference type="ChEBI" id="CHEBI:16016"/>
        <dbReference type="ChEBI" id="CHEBI:57642"/>
        <dbReference type="ChEBI" id="CHEBI:58702"/>
        <dbReference type="EC" id="2.7.1.121"/>
    </reaction>
</comment>
<dbReference type="SUPFAM" id="SSF52009">
    <property type="entry name" value="Phosphohistidine domain"/>
    <property type="match status" value="1"/>
</dbReference>
<comment type="subunit">
    <text evidence="19">Homodimer. The dihydroxyacetone kinase complex is composed of a homodimer of DhaM, a homodimer of DhaK and the subunit DhaL.</text>
</comment>
<protein>
    <recommendedName>
        <fullName evidence="10">Phosphocarrier protein HPr</fullName>
        <ecNumber evidence="8">2.7.1.121</ecNumber>
        <ecNumber evidence="9">2.7.3.9</ecNumber>
    </recommendedName>
</protein>
<evidence type="ECO:0000256" key="11">
    <source>
        <dbReference type="ARBA" id="ARBA00022448"/>
    </source>
</evidence>
<evidence type="ECO:0000256" key="4">
    <source>
        <dbReference type="ARBA" id="ARBA00002788"/>
    </source>
</evidence>
<evidence type="ECO:0000256" key="10">
    <source>
        <dbReference type="ARBA" id="ARBA00020422"/>
    </source>
</evidence>
<dbReference type="Gene3D" id="3.40.50.510">
    <property type="entry name" value="Phosphotransferase system, mannose-type IIA component"/>
    <property type="match status" value="1"/>
</dbReference>
<evidence type="ECO:0000256" key="15">
    <source>
        <dbReference type="ARBA" id="ARBA00022683"/>
    </source>
</evidence>
<keyword evidence="13" id="KW-0762">Sugar transport</keyword>